<reference evidence="3" key="1">
    <citation type="journal article" date="2023" name="Mol. Phylogenet. Evol.">
        <title>Genome-scale phylogeny and comparative genomics of the fungal order Sordariales.</title>
        <authorList>
            <person name="Hensen N."/>
            <person name="Bonometti L."/>
            <person name="Westerberg I."/>
            <person name="Brannstrom I.O."/>
            <person name="Guillou S."/>
            <person name="Cros-Aarteil S."/>
            <person name="Calhoun S."/>
            <person name="Haridas S."/>
            <person name="Kuo A."/>
            <person name="Mondo S."/>
            <person name="Pangilinan J."/>
            <person name="Riley R."/>
            <person name="LaButti K."/>
            <person name="Andreopoulos B."/>
            <person name="Lipzen A."/>
            <person name="Chen C."/>
            <person name="Yan M."/>
            <person name="Daum C."/>
            <person name="Ng V."/>
            <person name="Clum A."/>
            <person name="Steindorff A."/>
            <person name="Ohm R.A."/>
            <person name="Martin F."/>
            <person name="Silar P."/>
            <person name="Natvig D.O."/>
            <person name="Lalanne C."/>
            <person name="Gautier V."/>
            <person name="Ament-Velasquez S.L."/>
            <person name="Kruys A."/>
            <person name="Hutchinson M.I."/>
            <person name="Powell A.J."/>
            <person name="Barry K."/>
            <person name="Miller A.N."/>
            <person name="Grigoriev I.V."/>
            <person name="Debuchy R."/>
            <person name="Gladieux P."/>
            <person name="Hiltunen Thoren M."/>
            <person name="Johannesson H."/>
        </authorList>
    </citation>
    <scope>NUCLEOTIDE SEQUENCE</scope>
    <source>
        <strain evidence="3">CBS 232.78</strain>
    </source>
</reference>
<dbReference type="AlphaFoldDB" id="A0AAE0P8E6"/>
<dbReference type="Proteomes" id="UP001285441">
    <property type="component" value="Unassembled WGS sequence"/>
</dbReference>
<gene>
    <name evidence="3" type="ORF">B0H63DRAFT_445319</name>
</gene>
<evidence type="ECO:0000256" key="1">
    <source>
        <dbReference type="SAM" id="MobiDB-lite"/>
    </source>
</evidence>
<keyword evidence="4" id="KW-1185">Reference proteome</keyword>
<feature type="compositionally biased region" description="Basic and acidic residues" evidence="1">
    <location>
        <begin position="20"/>
        <end position="33"/>
    </location>
</feature>
<evidence type="ECO:0000313" key="4">
    <source>
        <dbReference type="Proteomes" id="UP001285441"/>
    </source>
</evidence>
<feature type="region of interest" description="Disordered" evidence="1">
    <location>
        <begin position="817"/>
        <end position="846"/>
    </location>
</feature>
<proteinExistence type="predicted"/>
<dbReference type="EMBL" id="JAULSW010000001">
    <property type="protein sequence ID" value="KAK3395283.1"/>
    <property type="molecule type" value="Genomic_DNA"/>
</dbReference>
<dbReference type="InterPro" id="IPR010730">
    <property type="entry name" value="HET"/>
</dbReference>
<dbReference type="Pfam" id="PF06985">
    <property type="entry name" value="HET"/>
    <property type="match status" value="1"/>
</dbReference>
<protein>
    <submittedName>
        <fullName evidence="3">Heterokaryon incompatibility protein-domain-containing protein</fullName>
    </submittedName>
</protein>
<name>A0AAE0P8E6_9PEZI</name>
<dbReference type="PANTHER" id="PTHR33112:SF16">
    <property type="entry name" value="HETEROKARYON INCOMPATIBILITY DOMAIN-CONTAINING PROTEIN"/>
    <property type="match status" value="1"/>
</dbReference>
<feature type="region of interest" description="Disordered" evidence="1">
    <location>
        <begin position="1"/>
        <end position="44"/>
    </location>
</feature>
<sequence>MPKAGTYKYNQSRVYAVQRASREAQEKRSKDEPAPDPPLSNASYGKVIMRSVGREKLPTVPHPRTKARYSNICPSCEGVMVGSGTPTKVVDEDGQQRDELYWHLHRVAMRTNASAGCSLCRTLLGELRQRMPDSDVGDPAQNFAGYDFGSFTNPGSRDVSDRTYVLLFQEFTENGRNKVVLNLQNLTGPAAVATARIWLRDCTEEHTCTQAAQASRFLPLRLIDVGKWGEGENDKDDDIIRLIAAQDIDPGHPYLTLSHCWGNVDAHGAYTLTTARVETYHAQIPQDILPKTFLQACHLTRGLQQRYLWIDSLCIIQDSPADWAEQSTQMWQIYSNSFLNISATASRGPGEGLFRQRRDENAPGVCMLNIEENHPALPTGDYRLYSDGLWSRGVDGGPVNGRAWVLQERLLAPRILHFGEREVFWECHQLKAAESFPMGVLPLMDCKSPISIRDSEEKKTPFISSSGAEVPHYALLKAWSAIVESYSALSLSFQSDKLVALSALAEQVSLAYPSGGRYLAGLWEAPLVAQLLWKSLGDGGARTDNDKLSYRAPSWSWACIDGSVDPNFDFSGYEPYGSNSVSRPMLKILDVTINSKSKSHTYGAVESGCSLRVAGCLLRARFQKPATRPQREQQTVADRKKGWIDMMARMSIPGYTGEALDIMSNLTLGKENSWVDKETLIGTDVQNGVLFLGDDDQDFEWWGPTVVFSRRDTGSRSGFGSGSDITEVKLPVMFDRRVEEEDEMEPGRELFVLPVSCVTANDRRYNREGDEISSLGCLLLAVCEKPDGKRLKYRRVGMCHVSDDQATGFLCELGNQQEEGEEDRDGGGEETSAAAHRRGGLPLQDDPLKLEDFIPQAWPSKELEFVPRKFARFDITIV</sequence>
<dbReference type="PANTHER" id="PTHR33112">
    <property type="entry name" value="DOMAIN PROTEIN, PUTATIVE-RELATED"/>
    <property type="match status" value="1"/>
</dbReference>
<reference evidence="3" key="2">
    <citation type="submission" date="2023-06" db="EMBL/GenBank/DDBJ databases">
        <authorList>
            <consortium name="Lawrence Berkeley National Laboratory"/>
            <person name="Haridas S."/>
            <person name="Hensen N."/>
            <person name="Bonometti L."/>
            <person name="Westerberg I."/>
            <person name="Brannstrom I.O."/>
            <person name="Guillou S."/>
            <person name="Cros-Aarteil S."/>
            <person name="Calhoun S."/>
            <person name="Kuo A."/>
            <person name="Mondo S."/>
            <person name="Pangilinan J."/>
            <person name="Riley R."/>
            <person name="LaButti K."/>
            <person name="Andreopoulos B."/>
            <person name="Lipzen A."/>
            <person name="Chen C."/>
            <person name="Yanf M."/>
            <person name="Daum C."/>
            <person name="Ng V."/>
            <person name="Clum A."/>
            <person name="Steindorff A."/>
            <person name="Ohm R."/>
            <person name="Martin F."/>
            <person name="Silar P."/>
            <person name="Natvig D."/>
            <person name="Lalanne C."/>
            <person name="Gautier V."/>
            <person name="Ament-velasquez S.L."/>
            <person name="Kruys A."/>
            <person name="Hutchinson M.I."/>
            <person name="Powell A.J."/>
            <person name="Barry K."/>
            <person name="Miller A.N."/>
            <person name="Grigoriev I.V."/>
            <person name="Debuchy R."/>
            <person name="Gladieux P."/>
            <person name="Thoren M.H."/>
            <person name="Johannesson H."/>
        </authorList>
    </citation>
    <scope>NUCLEOTIDE SEQUENCE</scope>
    <source>
        <strain evidence="3">CBS 232.78</strain>
    </source>
</reference>
<evidence type="ECO:0000313" key="3">
    <source>
        <dbReference type="EMBL" id="KAK3395283.1"/>
    </source>
</evidence>
<accession>A0AAE0P8E6</accession>
<evidence type="ECO:0000259" key="2">
    <source>
        <dbReference type="Pfam" id="PF06985"/>
    </source>
</evidence>
<feature type="domain" description="Heterokaryon incompatibility" evidence="2">
    <location>
        <begin position="254"/>
        <end position="408"/>
    </location>
</feature>
<comment type="caution">
    <text evidence="3">The sequence shown here is derived from an EMBL/GenBank/DDBJ whole genome shotgun (WGS) entry which is preliminary data.</text>
</comment>
<organism evidence="3 4">
    <name type="scientific">Podospora didyma</name>
    <dbReference type="NCBI Taxonomy" id="330526"/>
    <lineage>
        <taxon>Eukaryota</taxon>
        <taxon>Fungi</taxon>
        <taxon>Dikarya</taxon>
        <taxon>Ascomycota</taxon>
        <taxon>Pezizomycotina</taxon>
        <taxon>Sordariomycetes</taxon>
        <taxon>Sordariomycetidae</taxon>
        <taxon>Sordariales</taxon>
        <taxon>Podosporaceae</taxon>
        <taxon>Podospora</taxon>
    </lineage>
</organism>